<dbReference type="InterPro" id="IPR036864">
    <property type="entry name" value="Zn2-C6_fun-type_DNA-bd_sf"/>
</dbReference>
<proteinExistence type="predicted"/>
<dbReference type="SMART" id="SM00066">
    <property type="entry name" value="GAL4"/>
    <property type="match status" value="1"/>
</dbReference>
<dbReference type="RefSeq" id="XP_056556124.1">
    <property type="nucleotide sequence ID" value="XM_056697599.1"/>
</dbReference>
<dbReference type="GO" id="GO:0003677">
    <property type="term" value="F:DNA binding"/>
    <property type="evidence" value="ECO:0007669"/>
    <property type="project" value="UniProtKB-KW"/>
</dbReference>
<keyword evidence="1" id="KW-0479">Metal-binding</keyword>
<evidence type="ECO:0000313" key="7">
    <source>
        <dbReference type="EMBL" id="KAJ5377261.1"/>
    </source>
</evidence>
<evidence type="ECO:0000259" key="6">
    <source>
        <dbReference type="PROSITE" id="PS50048"/>
    </source>
</evidence>
<accession>A0A9W9VFA2</accession>
<feature type="domain" description="Zn(2)-C6 fungal-type" evidence="6">
    <location>
        <begin position="6"/>
        <end position="35"/>
    </location>
</feature>
<dbReference type="PROSITE" id="PS00463">
    <property type="entry name" value="ZN2_CY6_FUNGAL_1"/>
    <property type="match status" value="1"/>
</dbReference>
<protein>
    <recommendedName>
        <fullName evidence="6">Zn(2)-C6 fungal-type domain-containing protein</fullName>
    </recommendedName>
</protein>
<comment type="caution">
    <text evidence="7">The sequence shown here is derived from an EMBL/GenBank/DDBJ whole genome shotgun (WGS) entry which is preliminary data.</text>
</comment>
<evidence type="ECO:0000256" key="5">
    <source>
        <dbReference type="ARBA" id="ARBA00023242"/>
    </source>
</evidence>
<name>A0A9W9VFA2_9EURO</name>
<dbReference type="Proteomes" id="UP001147782">
    <property type="component" value="Unassembled WGS sequence"/>
</dbReference>
<dbReference type="InterPro" id="IPR001138">
    <property type="entry name" value="Zn2Cys6_DnaBD"/>
</dbReference>
<keyword evidence="4" id="KW-0804">Transcription</keyword>
<dbReference type="AlphaFoldDB" id="A0A9W9VFA2"/>
<dbReference type="SUPFAM" id="SSF57701">
    <property type="entry name" value="Zn2/Cys6 DNA-binding domain"/>
    <property type="match status" value="1"/>
</dbReference>
<dbReference type="CDD" id="cd12148">
    <property type="entry name" value="fungal_TF_MHR"/>
    <property type="match status" value="1"/>
</dbReference>
<dbReference type="OrthoDB" id="2283488at2759"/>
<organism evidence="7 8">
    <name type="scientific">Penicillium cataractarum</name>
    <dbReference type="NCBI Taxonomy" id="2100454"/>
    <lineage>
        <taxon>Eukaryota</taxon>
        <taxon>Fungi</taxon>
        <taxon>Dikarya</taxon>
        <taxon>Ascomycota</taxon>
        <taxon>Pezizomycotina</taxon>
        <taxon>Eurotiomycetes</taxon>
        <taxon>Eurotiomycetidae</taxon>
        <taxon>Eurotiales</taxon>
        <taxon>Aspergillaceae</taxon>
        <taxon>Penicillium</taxon>
    </lineage>
</organism>
<keyword evidence="2" id="KW-0805">Transcription regulation</keyword>
<dbReference type="GO" id="GO:0006351">
    <property type="term" value="P:DNA-templated transcription"/>
    <property type="evidence" value="ECO:0007669"/>
    <property type="project" value="InterPro"/>
</dbReference>
<reference evidence="7" key="2">
    <citation type="journal article" date="2023" name="IMA Fungus">
        <title>Comparative genomic study of the Penicillium genus elucidates a diverse pangenome and 15 lateral gene transfer events.</title>
        <authorList>
            <person name="Petersen C."/>
            <person name="Sorensen T."/>
            <person name="Nielsen M.R."/>
            <person name="Sondergaard T.E."/>
            <person name="Sorensen J.L."/>
            <person name="Fitzpatrick D.A."/>
            <person name="Frisvad J.C."/>
            <person name="Nielsen K.L."/>
        </authorList>
    </citation>
    <scope>NUCLEOTIDE SEQUENCE</scope>
    <source>
        <strain evidence="7">IBT 29864</strain>
    </source>
</reference>
<gene>
    <name evidence="7" type="ORF">N7496_004670</name>
</gene>
<evidence type="ECO:0000256" key="3">
    <source>
        <dbReference type="ARBA" id="ARBA00023125"/>
    </source>
</evidence>
<dbReference type="Pfam" id="PF04082">
    <property type="entry name" value="Fungal_trans"/>
    <property type="match status" value="1"/>
</dbReference>
<sequence length="559" mass="62572">MPPSHACDACRRRKVKCDGVEPCANCGISGLRCVFRGSPRRQRLAVRGIVAAATPENVQDLALHAADSTTAPRLEPGSALILDPGSRGGASSVSSFHHDPGHIHAHLVAEVDAILAPESIADLVNKCIDYFFQYLFPNTPIAHEPTLHDAATLLAHEGHSTLAKLASSTYDTQHQVECLRRFTLITAFCAFVTAVMSESRLAQMIQLSRLFLLASRATLQLYEEYDLEHPNSTSLAIRMWYSAAMHNRTGRVGTSHHYHAEAAYLAQRLRLYNENAVQRDLKLESNLLRAMFWLLFLADKTAIVLETRPPILNEMFFSCEFSLLENSDDEGPMLDQSKDTNNQRTLERRIFIGFHLKRRIWSAAADLIAEIRALSLRIKQGLVSPAEEGLALAHLTEAYLLFTGLAGRLPDWLRQPGHVEGVTDDKVAAFHSTCFWTQRSNIMTAFHCMKLVILQTCIDHQCTVIMGLDNSSLAWAIRKTEISQDFLHEMQIVPFICFKVQGETAVERIRRVGSTLLELVHNANNETVQKMARFQFDQLLDFLTRLDSKASNELATGPM</sequence>
<dbReference type="Gene3D" id="4.10.240.10">
    <property type="entry name" value="Zn(2)-C6 fungal-type DNA-binding domain"/>
    <property type="match status" value="1"/>
</dbReference>
<dbReference type="PROSITE" id="PS50048">
    <property type="entry name" value="ZN2_CY6_FUNGAL_2"/>
    <property type="match status" value="1"/>
</dbReference>
<dbReference type="GeneID" id="81436778"/>
<dbReference type="GO" id="GO:0008270">
    <property type="term" value="F:zinc ion binding"/>
    <property type="evidence" value="ECO:0007669"/>
    <property type="project" value="InterPro"/>
</dbReference>
<dbReference type="PANTHER" id="PTHR31668:SF30">
    <property type="entry name" value="ZN(II)2CYS6 TRANSCRIPTION FACTOR (EUROFUNG)"/>
    <property type="match status" value="1"/>
</dbReference>
<keyword evidence="8" id="KW-1185">Reference proteome</keyword>
<dbReference type="EMBL" id="JAPZBS010000004">
    <property type="protein sequence ID" value="KAJ5377261.1"/>
    <property type="molecule type" value="Genomic_DNA"/>
</dbReference>
<dbReference type="CDD" id="cd00067">
    <property type="entry name" value="GAL4"/>
    <property type="match status" value="1"/>
</dbReference>
<dbReference type="Pfam" id="PF00172">
    <property type="entry name" value="Zn_clus"/>
    <property type="match status" value="1"/>
</dbReference>
<dbReference type="PANTHER" id="PTHR31668">
    <property type="entry name" value="GLUCOSE TRANSPORT TRANSCRIPTION REGULATOR RGT1-RELATED-RELATED"/>
    <property type="match status" value="1"/>
</dbReference>
<evidence type="ECO:0000313" key="8">
    <source>
        <dbReference type="Proteomes" id="UP001147782"/>
    </source>
</evidence>
<keyword evidence="3" id="KW-0238">DNA-binding</keyword>
<keyword evidence="5" id="KW-0539">Nucleus</keyword>
<dbReference type="InterPro" id="IPR007219">
    <property type="entry name" value="XnlR_reg_dom"/>
</dbReference>
<dbReference type="InterPro" id="IPR050797">
    <property type="entry name" value="Carb_Metab_Trans_Reg"/>
</dbReference>
<dbReference type="GO" id="GO:0000981">
    <property type="term" value="F:DNA-binding transcription factor activity, RNA polymerase II-specific"/>
    <property type="evidence" value="ECO:0007669"/>
    <property type="project" value="InterPro"/>
</dbReference>
<evidence type="ECO:0000256" key="1">
    <source>
        <dbReference type="ARBA" id="ARBA00022723"/>
    </source>
</evidence>
<reference evidence="7" key="1">
    <citation type="submission" date="2022-11" db="EMBL/GenBank/DDBJ databases">
        <authorList>
            <person name="Petersen C."/>
        </authorList>
    </citation>
    <scope>NUCLEOTIDE SEQUENCE</scope>
    <source>
        <strain evidence="7">IBT 29864</strain>
    </source>
</reference>
<evidence type="ECO:0000256" key="2">
    <source>
        <dbReference type="ARBA" id="ARBA00023015"/>
    </source>
</evidence>
<evidence type="ECO:0000256" key="4">
    <source>
        <dbReference type="ARBA" id="ARBA00023163"/>
    </source>
</evidence>